<comment type="caution">
    <text evidence="3">The sequence shown here is derived from an EMBL/GenBank/DDBJ whole genome shotgun (WGS) entry which is preliminary data.</text>
</comment>
<sequence length="60" mass="6718">MGSTLPEKAGQARFRKKFGSRGGRRPKSGKVDYKERHAVERGINRPRGHPEMTISPSVAR</sequence>
<feature type="compositionally biased region" description="Basic and acidic residues" evidence="1">
    <location>
        <begin position="29"/>
        <end position="43"/>
    </location>
</feature>
<gene>
    <name evidence="3" type="ORF">F4557_000764</name>
    <name evidence="2" type="ORF">GCM10009546_07070</name>
</gene>
<feature type="region of interest" description="Disordered" evidence="1">
    <location>
        <begin position="1"/>
        <end position="60"/>
    </location>
</feature>
<dbReference type="AlphaFoldDB" id="A0A7W7I8A1"/>
<evidence type="ECO:0000256" key="1">
    <source>
        <dbReference type="SAM" id="MobiDB-lite"/>
    </source>
</evidence>
<dbReference type="RefSeq" id="WP_184879726.1">
    <property type="nucleotide sequence ID" value="NZ_BAAAHD010000002.1"/>
</dbReference>
<dbReference type="Proteomes" id="UP000549343">
    <property type="component" value="Unassembled WGS sequence"/>
</dbReference>
<reference evidence="3 4" key="2">
    <citation type="submission" date="2020-08" db="EMBL/GenBank/DDBJ databases">
        <title>Sequencing the genomes of 1000 actinobacteria strains.</title>
        <authorList>
            <person name="Klenk H.-P."/>
        </authorList>
    </citation>
    <scope>NUCLEOTIDE SEQUENCE [LARGE SCALE GENOMIC DNA]</scope>
    <source>
        <strain evidence="3 4">DSM 44772</strain>
    </source>
</reference>
<accession>A0A7W7I8A1</accession>
<evidence type="ECO:0000313" key="5">
    <source>
        <dbReference type="Proteomes" id="UP001501427"/>
    </source>
</evidence>
<dbReference type="EMBL" id="JACHMV010000001">
    <property type="protein sequence ID" value="MBB4772346.1"/>
    <property type="molecule type" value="Genomic_DNA"/>
</dbReference>
<keyword evidence="5" id="KW-1185">Reference proteome</keyword>
<evidence type="ECO:0000313" key="2">
    <source>
        <dbReference type="EMBL" id="GAA0547574.1"/>
    </source>
</evidence>
<proteinExistence type="predicted"/>
<reference evidence="2" key="3">
    <citation type="submission" date="2023-12" db="EMBL/GenBank/DDBJ databases">
        <authorList>
            <person name="Sun Q."/>
            <person name="Inoue M."/>
        </authorList>
    </citation>
    <scope>NUCLEOTIDE SEQUENCE</scope>
    <source>
        <strain evidence="2">JCM 10667</strain>
    </source>
</reference>
<feature type="compositionally biased region" description="Basic residues" evidence="1">
    <location>
        <begin position="13"/>
        <end position="28"/>
    </location>
</feature>
<reference evidence="2 5" key="1">
    <citation type="journal article" date="2019" name="Int. J. Syst. Evol. Microbiol.">
        <title>The Global Catalogue of Microorganisms (GCM) 10K type strain sequencing project: providing services to taxonomists for standard genome sequencing and annotation.</title>
        <authorList>
            <consortium name="The Broad Institute Genomics Platform"/>
            <consortium name="The Broad Institute Genome Sequencing Center for Infectious Disease"/>
            <person name="Wu L."/>
            <person name="Ma J."/>
        </authorList>
    </citation>
    <scope>NUCLEOTIDE SEQUENCE [LARGE SCALE GENOMIC DNA]</scope>
    <source>
        <strain evidence="2 5">JCM 10667</strain>
    </source>
</reference>
<name>A0A7W7I8A1_9ACTN</name>
<evidence type="ECO:0000313" key="3">
    <source>
        <dbReference type="EMBL" id="MBB4772346.1"/>
    </source>
</evidence>
<organism evidence="3 4">
    <name type="scientific">Actinomadura livida</name>
    <dbReference type="NCBI Taxonomy" id="79909"/>
    <lineage>
        <taxon>Bacteria</taxon>
        <taxon>Bacillati</taxon>
        <taxon>Actinomycetota</taxon>
        <taxon>Actinomycetes</taxon>
        <taxon>Streptosporangiales</taxon>
        <taxon>Thermomonosporaceae</taxon>
        <taxon>Actinomadura</taxon>
    </lineage>
</organism>
<protein>
    <submittedName>
        <fullName evidence="3">Uncharacterized protein</fullName>
    </submittedName>
</protein>
<evidence type="ECO:0000313" key="4">
    <source>
        <dbReference type="Proteomes" id="UP000549343"/>
    </source>
</evidence>
<dbReference type="EMBL" id="BAAAHD010000002">
    <property type="protein sequence ID" value="GAA0547574.1"/>
    <property type="molecule type" value="Genomic_DNA"/>
</dbReference>
<dbReference type="Proteomes" id="UP001501427">
    <property type="component" value="Unassembled WGS sequence"/>
</dbReference>